<dbReference type="InterPro" id="IPR010258">
    <property type="entry name" value="Conjugal_tfr_TrbG/VirB9/CagX"/>
</dbReference>
<evidence type="ECO:0000313" key="1">
    <source>
        <dbReference type="EMBL" id="KIJ88386.1"/>
    </source>
</evidence>
<dbReference type="RefSeq" id="WP_040257357.1">
    <property type="nucleotide sequence ID" value="NZ_CP116496.1"/>
</dbReference>
<proteinExistence type="predicted"/>
<reference evidence="1 2" key="1">
    <citation type="submission" date="2014-12" db="EMBL/GenBank/DDBJ databases">
        <title>Whole genome sequence of Candidatus Rickettsia asemboensis strain NMRCii isolated from cat fleas in west Kenya.</title>
        <authorList>
            <person name="Jima D."/>
            <person name="Luce-Fedrow A."/>
            <person name="Yang Y."/>
            <person name="Maina A.N."/>
            <person name="Snesrud E.C."/>
            <person name="Jarman R.G."/>
            <person name="Richards A.L."/>
            <person name="Hang J."/>
        </authorList>
    </citation>
    <scope>NUCLEOTIDE SEQUENCE [LARGE SCALE GENOMIC DNA]</scope>
    <source>
        <strain evidence="1 2">NMRCii</strain>
    </source>
</reference>
<dbReference type="EMBL" id="JWSW01000074">
    <property type="protein sequence ID" value="KIJ88386.1"/>
    <property type="molecule type" value="Genomic_DNA"/>
</dbReference>
<evidence type="ECO:0000313" key="2">
    <source>
        <dbReference type="Proteomes" id="UP000031952"/>
    </source>
</evidence>
<dbReference type="Pfam" id="PF03524">
    <property type="entry name" value="CagX"/>
    <property type="match status" value="1"/>
</dbReference>
<dbReference type="AlphaFoldDB" id="A0A0C2MMF0"/>
<protein>
    <submittedName>
        <fullName evidence="1">Uncharacterized protein</fullName>
    </submittedName>
</protein>
<gene>
    <name evidence="1" type="ORF">SB78_06110</name>
</gene>
<keyword evidence="2" id="KW-1185">Reference proteome</keyword>
<organism evidence="1 2">
    <name type="scientific">Rickettsia asembonensis</name>
    <dbReference type="NCBI Taxonomy" id="1068590"/>
    <lineage>
        <taxon>Bacteria</taxon>
        <taxon>Pseudomonadati</taxon>
        <taxon>Pseudomonadota</taxon>
        <taxon>Alphaproteobacteria</taxon>
        <taxon>Rickettsiales</taxon>
        <taxon>Rickettsiaceae</taxon>
        <taxon>Rickettsieae</taxon>
        <taxon>Rickettsia</taxon>
        <taxon>spotted fever group</taxon>
    </lineage>
</organism>
<sequence>MTIVRFYFLVFILLSGFTVQRECPLVDDPCNNSSNNYVDDLSITKDNRIKTYIYNPNEVYLLVLHFGFQSHIEFAKNEEIQNIILGDAYAWKITPLANRLFIKPLEKDIRTNMTIITNKRTYEFDIASTELMMGNERDLVYVIKFYYPKKNSNYMARF</sequence>
<accession>A0A0C2MMF0</accession>
<dbReference type="Proteomes" id="UP000031952">
    <property type="component" value="Unassembled WGS sequence"/>
</dbReference>
<name>A0A0C2MMF0_9RICK</name>
<comment type="caution">
    <text evidence="1">The sequence shown here is derived from an EMBL/GenBank/DDBJ whole genome shotgun (WGS) entry which is preliminary data.</text>
</comment>